<sequence length="183" mass="19916">MVITKRTPPKSLQFKTKQEHAITNSGESSFRVLYYGNASSVPFMWESHPGTPKHATTESSLPPLTPPPAYNFFSQTYKSSNQPTSLRTLFLSPSVKNNPHSSTSDSSISSYDSSLKTTTSLRSLFLDSSSRKGHVGSVNCGEDSGSPRSILCFGGGSRKVNRMKKVKNVLMSIGSHGKTHKIS</sequence>
<dbReference type="PANTHER" id="PTHR33257">
    <property type="entry name" value="OS05G0165500 PROTEIN"/>
    <property type="match status" value="1"/>
</dbReference>
<evidence type="ECO:0000256" key="1">
    <source>
        <dbReference type="SAM" id="MobiDB-lite"/>
    </source>
</evidence>
<name>A0A2U1NWV9_ARTAN</name>
<protein>
    <submittedName>
        <fullName evidence="2">Uncharacterized protein</fullName>
    </submittedName>
</protein>
<accession>A0A2U1NWV9</accession>
<proteinExistence type="predicted"/>
<dbReference type="Proteomes" id="UP000245207">
    <property type="component" value="Unassembled WGS sequence"/>
</dbReference>
<gene>
    <name evidence="2" type="ORF">CTI12_AA219600</name>
</gene>
<reference evidence="2 3" key="1">
    <citation type="journal article" date="2018" name="Mol. Plant">
        <title>The genome of Artemisia annua provides insight into the evolution of Asteraceae family and artemisinin biosynthesis.</title>
        <authorList>
            <person name="Shen Q."/>
            <person name="Zhang L."/>
            <person name="Liao Z."/>
            <person name="Wang S."/>
            <person name="Yan T."/>
            <person name="Shi P."/>
            <person name="Liu M."/>
            <person name="Fu X."/>
            <person name="Pan Q."/>
            <person name="Wang Y."/>
            <person name="Lv Z."/>
            <person name="Lu X."/>
            <person name="Zhang F."/>
            <person name="Jiang W."/>
            <person name="Ma Y."/>
            <person name="Chen M."/>
            <person name="Hao X."/>
            <person name="Li L."/>
            <person name="Tang Y."/>
            <person name="Lv G."/>
            <person name="Zhou Y."/>
            <person name="Sun X."/>
            <person name="Brodelius P.E."/>
            <person name="Rose J.K.C."/>
            <person name="Tang K."/>
        </authorList>
    </citation>
    <scope>NUCLEOTIDE SEQUENCE [LARGE SCALE GENOMIC DNA]</scope>
    <source>
        <strain evidence="3">cv. Huhao1</strain>
        <tissue evidence="2">Leaf</tissue>
    </source>
</reference>
<dbReference type="InterPro" id="IPR007789">
    <property type="entry name" value="DUF688"/>
</dbReference>
<feature type="region of interest" description="Disordered" evidence="1">
    <location>
        <begin position="92"/>
        <end position="112"/>
    </location>
</feature>
<dbReference type="OrthoDB" id="691043at2759"/>
<comment type="caution">
    <text evidence="2">The sequence shown here is derived from an EMBL/GenBank/DDBJ whole genome shotgun (WGS) entry which is preliminary data.</text>
</comment>
<dbReference type="AlphaFoldDB" id="A0A2U1NWV9"/>
<dbReference type="Pfam" id="PF05097">
    <property type="entry name" value="DUF688"/>
    <property type="match status" value="1"/>
</dbReference>
<organism evidence="2 3">
    <name type="scientific">Artemisia annua</name>
    <name type="common">Sweet wormwood</name>
    <dbReference type="NCBI Taxonomy" id="35608"/>
    <lineage>
        <taxon>Eukaryota</taxon>
        <taxon>Viridiplantae</taxon>
        <taxon>Streptophyta</taxon>
        <taxon>Embryophyta</taxon>
        <taxon>Tracheophyta</taxon>
        <taxon>Spermatophyta</taxon>
        <taxon>Magnoliopsida</taxon>
        <taxon>eudicotyledons</taxon>
        <taxon>Gunneridae</taxon>
        <taxon>Pentapetalae</taxon>
        <taxon>asterids</taxon>
        <taxon>campanulids</taxon>
        <taxon>Asterales</taxon>
        <taxon>Asteraceae</taxon>
        <taxon>Asteroideae</taxon>
        <taxon>Anthemideae</taxon>
        <taxon>Artemisiinae</taxon>
        <taxon>Artemisia</taxon>
    </lineage>
</organism>
<evidence type="ECO:0000313" key="2">
    <source>
        <dbReference type="EMBL" id="PWA77920.1"/>
    </source>
</evidence>
<evidence type="ECO:0000313" key="3">
    <source>
        <dbReference type="Proteomes" id="UP000245207"/>
    </source>
</evidence>
<dbReference type="STRING" id="35608.A0A2U1NWV9"/>
<dbReference type="PANTHER" id="PTHR33257:SF60">
    <property type="entry name" value="DUF4005 DOMAIN-CONTAINING PROTEIN"/>
    <property type="match status" value="1"/>
</dbReference>
<keyword evidence="3" id="KW-1185">Reference proteome</keyword>
<feature type="compositionally biased region" description="Low complexity" evidence="1">
    <location>
        <begin position="101"/>
        <end position="112"/>
    </location>
</feature>
<dbReference type="EMBL" id="PKPP01002059">
    <property type="protein sequence ID" value="PWA77920.1"/>
    <property type="molecule type" value="Genomic_DNA"/>
</dbReference>